<name>A0A5K8A584_9BACT</name>
<organism evidence="2 3">
    <name type="scientific">Desulfosarcina ovata subsp. ovata</name>
    <dbReference type="NCBI Taxonomy" id="2752305"/>
    <lineage>
        <taxon>Bacteria</taxon>
        <taxon>Pseudomonadati</taxon>
        <taxon>Thermodesulfobacteriota</taxon>
        <taxon>Desulfobacteria</taxon>
        <taxon>Desulfobacterales</taxon>
        <taxon>Desulfosarcinaceae</taxon>
        <taxon>Desulfosarcina</taxon>
    </lineage>
</organism>
<gene>
    <name evidence="2" type="ORF">DSCOOX_08350</name>
</gene>
<accession>A0A5K8A584</accession>
<dbReference type="Proteomes" id="UP000422108">
    <property type="component" value="Chromosome"/>
</dbReference>
<feature type="transmembrane region" description="Helical" evidence="1">
    <location>
        <begin position="21"/>
        <end position="41"/>
    </location>
</feature>
<evidence type="ECO:0000313" key="3">
    <source>
        <dbReference type="Proteomes" id="UP000422108"/>
    </source>
</evidence>
<evidence type="ECO:0000313" key="2">
    <source>
        <dbReference type="EMBL" id="BBO87655.1"/>
    </source>
</evidence>
<keyword evidence="1" id="KW-0472">Membrane</keyword>
<dbReference type="AlphaFoldDB" id="A0A5K8A584"/>
<sequence>MSEGIKCPKLPRPTPNIQFELIALIPDFILIILLNSLSIILDSAGLNLSIIV</sequence>
<evidence type="ECO:0000256" key="1">
    <source>
        <dbReference type="SAM" id="Phobius"/>
    </source>
</evidence>
<keyword evidence="1" id="KW-1133">Transmembrane helix</keyword>
<keyword evidence="1" id="KW-0812">Transmembrane</keyword>
<reference evidence="2 3" key="1">
    <citation type="submission" date="2019-11" db="EMBL/GenBank/DDBJ databases">
        <title>Comparative genomics of hydrocarbon-degrading Desulfosarcina strains.</title>
        <authorList>
            <person name="Watanabe M."/>
            <person name="Kojima H."/>
            <person name="Fukui M."/>
        </authorList>
    </citation>
    <scope>NUCLEOTIDE SEQUENCE [LARGE SCALE GENOMIC DNA]</scope>
    <source>
        <strain evidence="3">oXyS1</strain>
    </source>
</reference>
<keyword evidence="3" id="KW-1185">Reference proteome</keyword>
<proteinExistence type="predicted"/>
<protein>
    <submittedName>
        <fullName evidence="2">Uncharacterized protein</fullName>
    </submittedName>
</protein>
<dbReference type="EMBL" id="AP021879">
    <property type="protein sequence ID" value="BBO87655.1"/>
    <property type="molecule type" value="Genomic_DNA"/>
</dbReference>